<proteinExistence type="predicted"/>
<protein>
    <recommendedName>
        <fullName evidence="3">GOLD domain-containing protein</fullName>
    </recommendedName>
</protein>
<accession>A0A5J6XUL8</accession>
<evidence type="ECO:0008006" key="3">
    <source>
        <dbReference type="Google" id="ProtNLM"/>
    </source>
</evidence>
<dbReference type="SUPFAM" id="SSF101576">
    <property type="entry name" value="Supernatant protein factor (SPF), C-terminal domain"/>
    <property type="match status" value="1"/>
</dbReference>
<feature type="transmembrane region" description="Helical" evidence="1">
    <location>
        <begin position="216"/>
        <end position="238"/>
    </location>
</feature>
<keyword evidence="1" id="KW-0472">Membrane</keyword>
<dbReference type="PROSITE" id="PS51257">
    <property type="entry name" value="PROKAR_LIPOPROTEIN"/>
    <property type="match status" value="1"/>
</dbReference>
<dbReference type="InterPro" id="IPR036598">
    <property type="entry name" value="GOLD_dom_sf"/>
</dbReference>
<dbReference type="EMBL" id="MN477947">
    <property type="protein sequence ID" value="QFN51292.1"/>
    <property type="molecule type" value="Genomic_DNA"/>
</dbReference>
<evidence type="ECO:0000313" key="2">
    <source>
        <dbReference type="EMBL" id="QFN51292.1"/>
    </source>
</evidence>
<keyword evidence="1" id="KW-0812">Transmembrane</keyword>
<keyword evidence="2" id="KW-0614">Plasmid</keyword>
<reference evidence="2" key="1">
    <citation type="journal article" date="2019" name="Environ. Microbiol.">
        <title>The global distribution and evolutionary history of the pT26-2 archaeal plasmid family.</title>
        <authorList>
            <person name="Badel C."/>
            <person name="Erauso G."/>
            <person name="Gomez A."/>
            <person name="Catchpole R."/>
            <person name="Gonnet M."/>
            <person name="Oberto J."/>
            <person name="Forterre P."/>
            <person name="Da Cunha V."/>
        </authorList>
    </citation>
    <scope>NUCLEOTIDE SEQUENCE</scope>
    <source>
        <strain evidence="2">GE2</strain>
        <plasmid evidence="2">pGE2</plasmid>
    </source>
</reference>
<keyword evidence="1" id="KW-1133">Transmembrane helix</keyword>
<name>A0A5J6XUL8_PYRAY</name>
<evidence type="ECO:0000256" key="1">
    <source>
        <dbReference type="SAM" id="Phobius"/>
    </source>
</evidence>
<organism evidence="2">
    <name type="scientific">Pyrococcus abyssi</name>
    <dbReference type="NCBI Taxonomy" id="29292"/>
    <lineage>
        <taxon>Archaea</taxon>
        <taxon>Methanobacteriati</taxon>
        <taxon>Methanobacteriota</taxon>
        <taxon>Thermococci</taxon>
        <taxon>Thermococcales</taxon>
        <taxon>Thermococcaceae</taxon>
        <taxon>Pyrococcus</taxon>
    </lineage>
</organism>
<sequence>MCGLCSKFASSCKFVTSIVSNIFGLSSSCKCGWKGFYFLIRYFGGFGKRGWGSGSMDNDIKSLKKLVVKSGLPPNVSVEKRPIRRWGINAALLIIGVLMILYGYQNLYTYEYYKAWREEFTILPKDAQPWYWHFEKEGILEINATVRGGDGDIIIYIVDENGRRVKDFGKLVSPIRIRFLAPSPGNYTVYFDNTFSTLVPKKIYATASLYVKELQFWALEWILVGVVLIIICFLNVVLGNTKVLVLRIGEDTYEFEPWWGSLKIRVNGMEVKERVVKKATFRIGPNDEHILDIKRKFSITWTWKWEFMLDGKKIGEVP</sequence>
<feature type="transmembrane region" description="Helical" evidence="1">
    <location>
        <begin position="86"/>
        <end position="104"/>
    </location>
</feature>
<geneLocation type="plasmid" evidence="2">
    <name>pGE2</name>
</geneLocation>
<dbReference type="AlphaFoldDB" id="A0A5J6XUL8"/>